<dbReference type="InterPro" id="IPR035587">
    <property type="entry name" value="DUS-like_FMN-bd"/>
</dbReference>
<keyword evidence="5" id="KW-0521">NADP</keyword>
<evidence type="ECO:0000313" key="16">
    <source>
        <dbReference type="RefSeq" id="XP_052757422.1"/>
    </source>
</evidence>
<dbReference type="InterPro" id="IPR018517">
    <property type="entry name" value="tRNA_hU_synthase_CS"/>
</dbReference>
<evidence type="ECO:0000256" key="1">
    <source>
        <dbReference type="ARBA" id="ARBA00001917"/>
    </source>
</evidence>
<keyword evidence="15" id="KW-1185">Reference proteome</keyword>
<dbReference type="Proteomes" id="UP001652740">
    <property type="component" value="Unplaced"/>
</dbReference>
<reference evidence="16" key="1">
    <citation type="submission" date="2025-08" db="UniProtKB">
        <authorList>
            <consortium name="RefSeq"/>
        </authorList>
    </citation>
    <scope>IDENTIFICATION</scope>
    <source>
        <tissue evidence="16">Whole larvae</tissue>
    </source>
</reference>
<comment type="catalytic activity">
    <reaction evidence="10">
        <text>5,6-dihydrouridine(17) in tRNA + NAD(+) = uridine(17) in tRNA + NADH + H(+)</text>
        <dbReference type="Rhea" id="RHEA:53372"/>
        <dbReference type="Rhea" id="RHEA-COMP:13541"/>
        <dbReference type="Rhea" id="RHEA-COMP:13542"/>
        <dbReference type="ChEBI" id="CHEBI:15378"/>
        <dbReference type="ChEBI" id="CHEBI:57540"/>
        <dbReference type="ChEBI" id="CHEBI:57945"/>
        <dbReference type="ChEBI" id="CHEBI:65315"/>
        <dbReference type="ChEBI" id="CHEBI:74443"/>
        <dbReference type="EC" id="1.3.1.88"/>
    </reaction>
    <physiologicalReaction direction="right-to-left" evidence="10">
        <dbReference type="Rhea" id="RHEA:53374"/>
    </physiologicalReaction>
</comment>
<feature type="domain" description="DUS-like FMN-binding" evidence="14">
    <location>
        <begin position="16"/>
        <end position="271"/>
    </location>
</feature>
<dbReference type="InterPro" id="IPR013785">
    <property type="entry name" value="Aldolase_TIM"/>
</dbReference>
<evidence type="ECO:0000256" key="10">
    <source>
        <dbReference type="ARBA" id="ARBA00047287"/>
    </source>
</evidence>
<gene>
    <name evidence="16" type="primary">LOC113517264</name>
</gene>
<dbReference type="PANTHER" id="PTHR11082:SF5">
    <property type="entry name" value="TRNA-DIHYDROURIDINE(16_17) SYNTHASE [NAD(P)(+)]-LIKE"/>
    <property type="match status" value="1"/>
</dbReference>
<evidence type="ECO:0000256" key="7">
    <source>
        <dbReference type="ARBA" id="ARBA00023027"/>
    </source>
</evidence>
<comment type="catalytic activity">
    <reaction evidence="13">
        <text>5,6-dihydrouridine(17) in tRNA + NADP(+) = uridine(17) in tRNA + NADPH + H(+)</text>
        <dbReference type="Rhea" id="RHEA:53368"/>
        <dbReference type="Rhea" id="RHEA-COMP:13541"/>
        <dbReference type="Rhea" id="RHEA-COMP:13542"/>
        <dbReference type="ChEBI" id="CHEBI:15378"/>
        <dbReference type="ChEBI" id="CHEBI:57783"/>
        <dbReference type="ChEBI" id="CHEBI:58349"/>
        <dbReference type="ChEBI" id="CHEBI:65315"/>
        <dbReference type="ChEBI" id="CHEBI:74443"/>
        <dbReference type="EC" id="1.3.1.88"/>
    </reaction>
    <physiologicalReaction direction="right-to-left" evidence="13">
        <dbReference type="Rhea" id="RHEA:53370"/>
    </physiologicalReaction>
</comment>
<dbReference type="EC" id="1.3.1.88" evidence="9"/>
<comment type="catalytic activity">
    <reaction evidence="11">
        <text>5,6-dihydrouridine(16) in tRNA + NADP(+) = uridine(16) in tRNA + NADPH + H(+)</text>
        <dbReference type="Rhea" id="RHEA:53376"/>
        <dbReference type="Rhea" id="RHEA-COMP:13543"/>
        <dbReference type="Rhea" id="RHEA-COMP:13544"/>
        <dbReference type="ChEBI" id="CHEBI:15378"/>
        <dbReference type="ChEBI" id="CHEBI:57783"/>
        <dbReference type="ChEBI" id="CHEBI:58349"/>
        <dbReference type="ChEBI" id="CHEBI:65315"/>
        <dbReference type="ChEBI" id="CHEBI:74443"/>
        <dbReference type="EC" id="1.3.1.88"/>
    </reaction>
    <physiologicalReaction direction="right-to-left" evidence="11">
        <dbReference type="Rhea" id="RHEA:53378"/>
    </physiologicalReaction>
</comment>
<evidence type="ECO:0000256" key="8">
    <source>
        <dbReference type="ARBA" id="ARBA00038313"/>
    </source>
</evidence>
<dbReference type="SUPFAM" id="SSF51395">
    <property type="entry name" value="FMN-linked oxidoreductases"/>
    <property type="match status" value="1"/>
</dbReference>
<evidence type="ECO:0000259" key="14">
    <source>
        <dbReference type="Pfam" id="PF01207"/>
    </source>
</evidence>
<dbReference type="Pfam" id="PF01207">
    <property type="entry name" value="Dus"/>
    <property type="match status" value="1"/>
</dbReference>
<evidence type="ECO:0000256" key="13">
    <source>
        <dbReference type="ARBA" id="ARBA00049467"/>
    </source>
</evidence>
<evidence type="ECO:0000313" key="15">
    <source>
        <dbReference type="Proteomes" id="UP001652740"/>
    </source>
</evidence>
<evidence type="ECO:0000256" key="9">
    <source>
        <dbReference type="ARBA" id="ARBA00038890"/>
    </source>
</evidence>
<proteinExistence type="inferred from homology"/>
<comment type="similarity">
    <text evidence="8">Belongs to the Dus family. Dus1 subfamily.</text>
</comment>
<dbReference type="CDD" id="cd02801">
    <property type="entry name" value="DUS_like_FMN"/>
    <property type="match status" value="1"/>
</dbReference>
<keyword evidence="3" id="KW-0288">FMN</keyword>
<keyword evidence="7" id="KW-0520">NAD</keyword>
<comment type="catalytic activity">
    <reaction evidence="12">
        <text>5,6-dihydrouridine(16) in tRNA + NAD(+) = uridine(16) in tRNA + NADH + H(+)</text>
        <dbReference type="Rhea" id="RHEA:53380"/>
        <dbReference type="Rhea" id="RHEA-COMP:13543"/>
        <dbReference type="Rhea" id="RHEA-COMP:13544"/>
        <dbReference type="ChEBI" id="CHEBI:15378"/>
        <dbReference type="ChEBI" id="CHEBI:57540"/>
        <dbReference type="ChEBI" id="CHEBI:57945"/>
        <dbReference type="ChEBI" id="CHEBI:65315"/>
        <dbReference type="ChEBI" id="CHEBI:74443"/>
        <dbReference type="EC" id="1.3.1.88"/>
    </reaction>
    <physiologicalReaction direction="right-to-left" evidence="12">
        <dbReference type="Rhea" id="RHEA:53382"/>
    </physiologicalReaction>
</comment>
<evidence type="ECO:0000256" key="12">
    <source>
        <dbReference type="ARBA" id="ARBA00048934"/>
    </source>
</evidence>
<keyword evidence="2" id="KW-0285">Flavoprotein</keyword>
<keyword evidence="4" id="KW-0819">tRNA processing</keyword>
<dbReference type="PROSITE" id="PS01136">
    <property type="entry name" value="UPF0034"/>
    <property type="match status" value="1"/>
</dbReference>
<dbReference type="PANTHER" id="PTHR11082">
    <property type="entry name" value="TRNA-DIHYDROURIDINE SYNTHASE"/>
    <property type="match status" value="1"/>
</dbReference>
<evidence type="ECO:0000256" key="4">
    <source>
        <dbReference type="ARBA" id="ARBA00022694"/>
    </source>
</evidence>
<organism evidence="15 16">
    <name type="scientific">Galleria mellonella</name>
    <name type="common">Greater wax moth</name>
    <dbReference type="NCBI Taxonomy" id="7137"/>
    <lineage>
        <taxon>Eukaryota</taxon>
        <taxon>Metazoa</taxon>
        <taxon>Ecdysozoa</taxon>
        <taxon>Arthropoda</taxon>
        <taxon>Hexapoda</taxon>
        <taxon>Insecta</taxon>
        <taxon>Pterygota</taxon>
        <taxon>Neoptera</taxon>
        <taxon>Endopterygota</taxon>
        <taxon>Lepidoptera</taxon>
        <taxon>Glossata</taxon>
        <taxon>Ditrysia</taxon>
        <taxon>Pyraloidea</taxon>
        <taxon>Pyralidae</taxon>
        <taxon>Galleriinae</taxon>
        <taxon>Galleria</taxon>
    </lineage>
</organism>
<evidence type="ECO:0000256" key="3">
    <source>
        <dbReference type="ARBA" id="ARBA00022643"/>
    </source>
</evidence>
<keyword evidence="6" id="KW-0560">Oxidoreductase</keyword>
<evidence type="ECO:0000256" key="2">
    <source>
        <dbReference type="ARBA" id="ARBA00022630"/>
    </source>
</evidence>
<evidence type="ECO:0000256" key="5">
    <source>
        <dbReference type="ARBA" id="ARBA00022857"/>
    </source>
</evidence>
<evidence type="ECO:0000256" key="11">
    <source>
        <dbReference type="ARBA" id="ARBA00047652"/>
    </source>
</evidence>
<sequence>MSYDWYNLLGRPRFVVAPMVDASELAWRLLCRRHGAHLCYTPMFHSNVFTKDPKYRKDSLQTCQEDRPLIVQFCGNNPDIMAAAAKLAEQHCDAIDINIGCPQSIAKRGKYGSYLQDDWELLQKIVSTMSKTVSIPITCKIRIFEDIEKSVKYALMLQEAGCKLLTVHGRTREQKGPLTGVASWKHIKAIREAVSIPIFANGNIQCLEDVYRCLECTKVDGIMSAEGILTNPALFEGINPLTWQMAQEYLDLVEKFPCPSSYIRGHLFKMFHKLFMLEDNNELRQLLATAQNINDFRQVCITIKEKYLHYHQGLKHFDNDEFIIRINFNLILPPWICQPYVRMSPEEHTKKMERHNKEQFRFICFQDENIHKRIHEDSDGNAISRKKMKKLRRIMRRPIKSENQPGRSGEICINEMCPNPLGSKCVYQLCKKCCKNKCYEENLDCEGHRILVYTKREMARKRVSENDDKT</sequence>
<evidence type="ECO:0000256" key="6">
    <source>
        <dbReference type="ARBA" id="ARBA00023002"/>
    </source>
</evidence>
<accession>A0ABM3N1F1</accession>
<protein>
    <recommendedName>
        <fullName evidence="9">tRNA-dihydrouridine(16/17) synthase [NAD(P)(+)]</fullName>
        <ecNumber evidence="9">1.3.1.88</ecNumber>
    </recommendedName>
</protein>
<name>A0ABM3N1F1_GALME</name>
<dbReference type="GeneID" id="113517264"/>
<dbReference type="Gene3D" id="3.20.20.70">
    <property type="entry name" value="Aldolase class I"/>
    <property type="match status" value="1"/>
</dbReference>
<dbReference type="RefSeq" id="XP_052757422.1">
    <property type="nucleotide sequence ID" value="XM_052901462.1"/>
</dbReference>
<comment type="cofactor">
    <cofactor evidence="1">
        <name>FMN</name>
        <dbReference type="ChEBI" id="CHEBI:58210"/>
    </cofactor>
</comment>